<evidence type="ECO:0000313" key="2">
    <source>
        <dbReference type="Proteomes" id="UP000019365"/>
    </source>
</evidence>
<sequence>MKFSTLVAIAIGFGALIMVLMASRSCAKSVAETRKNENRNNLVTTHPVTDQAFTDNYTDYYSEELSSEESTEIEYETVTNMLGEVVETIPVTSPEEANMPTTTLSILEEYAKSKGETPSSEVQTTTYEYVEPKYDVTLVID</sequence>
<keyword evidence="2" id="KW-1185">Reference proteome</keyword>
<dbReference type="AlphaFoldDB" id="W7UKK6"/>
<gene>
    <name evidence="1" type="ORF">RF007C_11990</name>
</gene>
<protein>
    <submittedName>
        <fullName evidence="1">Uncharacterized protein</fullName>
    </submittedName>
</protein>
<organism evidence="1 2">
    <name type="scientific">Ruminococcus flavefaciens 007c</name>
    <dbReference type="NCBI Taxonomy" id="1341157"/>
    <lineage>
        <taxon>Bacteria</taxon>
        <taxon>Bacillati</taxon>
        <taxon>Bacillota</taxon>
        <taxon>Clostridia</taxon>
        <taxon>Eubacteriales</taxon>
        <taxon>Oscillospiraceae</taxon>
        <taxon>Ruminococcus</taxon>
    </lineage>
</organism>
<evidence type="ECO:0000313" key="1">
    <source>
        <dbReference type="EMBL" id="EWM54323.1"/>
    </source>
</evidence>
<comment type="caution">
    <text evidence="1">The sequence shown here is derived from an EMBL/GenBank/DDBJ whole genome shotgun (WGS) entry which is preliminary data.</text>
</comment>
<dbReference type="RefSeq" id="WP_037297729.1">
    <property type="nucleotide sequence ID" value="NZ_ATAX01000016.1"/>
</dbReference>
<accession>W7UKK6</accession>
<dbReference type="PATRIC" id="fig|1341157.4.peg.987"/>
<dbReference type="EMBL" id="ATAX01000016">
    <property type="protein sequence ID" value="EWM54323.1"/>
    <property type="molecule type" value="Genomic_DNA"/>
</dbReference>
<proteinExistence type="predicted"/>
<reference evidence="1 2" key="1">
    <citation type="journal article" date="2014" name="PLoS ONE">
        <title>Rumen cellulosomics: divergent fiber-degrading strategies revealed by comparative genome-wide analysis of six ruminococcal strains.</title>
        <authorList>
            <person name="Dassa B."/>
            <person name="Borovok I."/>
            <person name="Ruimy-Israeli V."/>
            <person name="Lamed R."/>
            <person name="Flint H.J."/>
            <person name="Duncan S.H."/>
            <person name="Henrissat B."/>
            <person name="Coutinho P."/>
            <person name="Morrison M."/>
            <person name="Mosoni P."/>
            <person name="Yeoman C.J."/>
            <person name="White B.A."/>
            <person name="Bayer E.A."/>
        </authorList>
    </citation>
    <scope>NUCLEOTIDE SEQUENCE [LARGE SCALE GENOMIC DNA]</scope>
    <source>
        <strain evidence="1 2">007c</strain>
    </source>
</reference>
<dbReference type="Proteomes" id="UP000019365">
    <property type="component" value="Unassembled WGS sequence"/>
</dbReference>
<dbReference type="OrthoDB" id="1821821at2"/>
<name>W7UKK6_RUMFL</name>